<keyword evidence="2" id="KW-1185">Reference proteome</keyword>
<dbReference type="EMBL" id="SORF01000001">
    <property type="protein sequence ID" value="TDY51232.1"/>
    <property type="molecule type" value="Genomic_DNA"/>
</dbReference>
<evidence type="ECO:0000313" key="1">
    <source>
        <dbReference type="EMBL" id="TDY51232.1"/>
    </source>
</evidence>
<protein>
    <submittedName>
        <fullName evidence="1">Uncharacterized protein</fullName>
    </submittedName>
</protein>
<proteinExistence type="predicted"/>
<dbReference type="AlphaFoldDB" id="A0A4R8LVQ5"/>
<sequence>MAPSRKCLFQSYKKSEHLIDANTNAQPQSTMAAESAVDLLLQRRTLLH</sequence>
<reference evidence="1 2" key="1">
    <citation type="submission" date="2019-03" db="EMBL/GenBank/DDBJ databases">
        <title>Genomic Encyclopedia of Type Strains, Phase IV (KMG-IV): sequencing the most valuable type-strain genomes for metagenomic binning, comparative biology and taxonomic classification.</title>
        <authorList>
            <person name="Goeker M."/>
        </authorList>
    </citation>
    <scope>NUCLEOTIDE SEQUENCE [LARGE SCALE GENOMIC DNA]</scope>
    <source>
        <strain evidence="1 2">DSM 17974</strain>
    </source>
</reference>
<evidence type="ECO:0000313" key="2">
    <source>
        <dbReference type="Proteomes" id="UP000294581"/>
    </source>
</evidence>
<gene>
    <name evidence="1" type="ORF">C7445_101232</name>
</gene>
<organism evidence="1 2">
    <name type="scientific">Alicyclobacillus sacchari</name>
    <dbReference type="NCBI Taxonomy" id="392010"/>
    <lineage>
        <taxon>Bacteria</taxon>
        <taxon>Bacillati</taxon>
        <taxon>Bacillota</taxon>
        <taxon>Bacilli</taxon>
        <taxon>Bacillales</taxon>
        <taxon>Alicyclobacillaceae</taxon>
        <taxon>Alicyclobacillus</taxon>
    </lineage>
</organism>
<comment type="caution">
    <text evidence="1">The sequence shown here is derived from an EMBL/GenBank/DDBJ whole genome shotgun (WGS) entry which is preliminary data.</text>
</comment>
<name>A0A4R8LVQ5_9BACL</name>
<accession>A0A4R8LVQ5</accession>
<dbReference type="Proteomes" id="UP000294581">
    <property type="component" value="Unassembled WGS sequence"/>
</dbReference>